<protein>
    <recommendedName>
        <fullName evidence="3">Type I-E CRISPR-associated protein Cse2/CasB</fullName>
    </recommendedName>
</protein>
<accession>A0A126T2P8</accession>
<proteinExistence type="predicted"/>
<dbReference type="EMBL" id="CP014476">
    <property type="protein sequence ID" value="AMK76345.1"/>
    <property type="molecule type" value="Genomic_DNA"/>
</dbReference>
<evidence type="ECO:0000313" key="2">
    <source>
        <dbReference type="Proteomes" id="UP000030512"/>
    </source>
</evidence>
<reference evidence="1 2" key="1">
    <citation type="journal article" date="2015" name="Environ. Microbiol.">
        <title>Methane oxidation coupled to nitrate reduction under hypoxia by the Gammaproteobacterium Methylomonas denitrificans, sp. nov. type strain FJG1.</title>
        <authorList>
            <person name="Kits K.D."/>
            <person name="Klotz M.G."/>
            <person name="Stein L.Y."/>
        </authorList>
    </citation>
    <scope>NUCLEOTIDE SEQUENCE [LARGE SCALE GENOMIC DNA]</scope>
    <source>
        <strain evidence="1 2">FJG1</strain>
    </source>
</reference>
<dbReference type="STRING" id="1538553.JT25_007540"/>
<dbReference type="Pfam" id="PF09485">
    <property type="entry name" value="CRISPR_Cse2"/>
    <property type="match status" value="1"/>
</dbReference>
<dbReference type="CDD" id="cd09731">
    <property type="entry name" value="Cse2_I-E"/>
    <property type="match status" value="1"/>
</dbReference>
<name>A0A126T2P8_9GAMM</name>
<dbReference type="InterPro" id="IPR013382">
    <property type="entry name" value="CRISPR-assoc_prot_Cse2"/>
</dbReference>
<gene>
    <name evidence="1" type="ORF">JT25_007540</name>
</gene>
<dbReference type="KEGG" id="mdn:JT25_007540"/>
<dbReference type="InterPro" id="IPR038287">
    <property type="entry name" value="Cse2_sf"/>
</dbReference>
<dbReference type="RefSeq" id="WP_036275351.1">
    <property type="nucleotide sequence ID" value="NZ_CP014476.1"/>
</dbReference>
<evidence type="ECO:0008006" key="3">
    <source>
        <dbReference type="Google" id="ProtNLM"/>
    </source>
</evidence>
<dbReference type="NCBIfam" id="TIGR02548">
    <property type="entry name" value="casB_cse2"/>
    <property type="match status" value="1"/>
</dbReference>
<dbReference type="AlphaFoldDB" id="A0A126T2P8"/>
<organism evidence="1 2">
    <name type="scientific">Methylomonas denitrificans</name>
    <dbReference type="NCBI Taxonomy" id="1538553"/>
    <lineage>
        <taxon>Bacteria</taxon>
        <taxon>Pseudomonadati</taxon>
        <taxon>Pseudomonadota</taxon>
        <taxon>Gammaproteobacteria</taxon>
        <taxon>Methylococcales</taxon>
        <taxon>Methylococcaceae</taxon>
        <taxon>Methylomonas</taxon>
    </lineage>
</organism>
<sequence>MSENYFLMPEELKALLAWHRWLNGDDGDRGGNRGDRARLRRAEIPEDILLTDAFFHFLRQMPDDFPQKIYAEQRLPVAATIAGLLAHVEVNDVSARFATQLGSPKDKAKPPMSELRFQQLQKSPTVEDFYRRMLRAIRLLGKTANVVSLTNDIIHWHKEFNQPLGRHLDVSKRLSVRWATDYFTALPKINFKERHS</sequence>
<evidence type="ECO:0000313" key="1">
    <source>
        <dbReference type="EMBL" id="AMK76345.1"/>
    </source>
</evidence>
<dbReference type="Proteomes" id="UP000030512">
    <property type="component" value="Chromosome"/>
</dbReference>
<keyword evidence="2" id="KW-1185">Reference proteome</keyword>
<dbReference type="OrthoDB" id="5572740at2"/>
<dbReference type="Gene3D" id="1.10.520.40">
    <property type="entry name" value="CRISPR-associated protein Cse2"/>
    <property type="match status" value="1"/>
</dbReference>